<dbReference type="AlphaFoldDB" id="A0AAE0T1A5"/>
<dbReference type="EMBL" id="JAEAOA010002350">
    <property type="protein sequence ID" value="KAK3601869.1"/>
    <property type="molecule type" value="Genomic_DNA"/>
</dbReference>
<sequence>MDYHKKFRNGRVTFCRLAHIAYLIGLMLNRGDAHSPLVIHKLALVSPSKYADDARSDLQARYGTGQHFHQMDAFDESSKFDVYTTTESTSGPDEEGERDILLLGKEDKVKRKAFPQSSKRGWEDFIRCSCCRGNLSAFCCASCPTSMVYRRMVRADSWNPAKLKACQCCEFGNQTCCKLCDLL</sequence>
<reference evidence="1" key="2">
    <citation type="journal article" date="2021" name="Genome Biol. Evol.">
        <title>Developing a high-quality reference genome for a parasitic bivalve with doubly uniparental inheritance (Bivalvia: Unionida).</title>
        <authorList>
            <person name="Smith C.H."/>
        </authorList>
    </citation>
    <scope>NUCLEOTIDE SEQUENCE</scope>
    <source>
        <strain evidence="1">CHS0354</strain>
        <tissue evidence="1">Mantle</tissue>
    </source>
</reference>
<evidence type="ECO:0000313" key="2">
    <source>
        <dbReference type="Proteomes" id="UP001195483"/>
    </source>
</evidence>
<comment type="caution">
    <text evidence="1">The sequence shown here is derived from an EMBL/GenBank/DDBJ whole genome shotgun (WGS) entry which is preliminary data.</text>
</comment>
<evidence type="ECO:0000313" key="1">
    <source>
        <dbReference type="EMBL" id="KAK3601869.1"/>
    </source>
</evidence>
<name>A0AAE0T1A5_9BIVA</name>
<reference evidence="1" key="1">
    <citation type="journal article" date="2021" name="Genome Biol. Evol.">
        <title>A High-Quality Reference Genome for a Parasitic Bivalve with Doubly Uniparental Inheritance (Bivalvia: Unionida).</title>
        <authorList>
            <person name="Smith C.H."/>
        </authorList>
    </citation>
    <scope>NUCLEOTIDE SEQUENCE</scope>
    <source>
        <strain evidence="1">CHS0354</strain>
    </source>
</reference>
<gene>
    <name evidence="1" type="ORF">CHS0354_041800</name>
</gene>
<proteinExistence type="predicted"/>
<dbReference type="Proteomes" id="UP001195483">
    <property type="component" value="Unassembled WGS sequence"/>
</dbReference>
<protein>
    <submittedName>
        <fullName evidence="1">Uncharacterized protein</fullName>
    </submittedName>
</protein>
<accession>A0AAE0T1A5</accession>
<reference evidence="1" key="3">
    <citation type="submission" date="2023-05" db="EMBL/GenBank/DDBJ databases">
        <authorList>
            <person name="Smith C.H."/>
        </authorList>
    </citation>
    <scope>NUCLEOTIDE SEQUENCE</scope>
    <source>
        <strain evidence="1">CHS0354</strain>
        <tissue evidence="1">Mantle</tissue>
    </source>
</reference>
<organism evidence="1 2">
    <name type="scientific">Potamilus streckersoni</name>
    <dbReference type="NCBI Taxonomy" id="2493646"/>
    <lineage>
        <taxon>Eukaryota</taxon>
        <taxon>Metazoa</taxon>
        <taxon>Spiralia</taxon>
        <taxon>Lophotrochozoa</taxon>
        <taxon>Mollusca</taxon>
        <taxon>Bivalvia</taxon>
        <taxon>Autobranchia</taxon>
        <taxon>Heteroconchia</taxon>
        <taxon>Palaeoheterodonta</taxon>
        <taxon>Unionida</taxon>
        <taxon>Unionoidea</taxon>
        <taxon>Unionidae</taxon>
        <taxon>Ambleminae</taxon>
        <taxon>Lampsilini</taxon>
        <taxon>Potamilus</taxon>
    </lineage>
</organism>
<keyword evidence="2" id="KW-1185">Reference proteome</keyword>